<proteinExistence type="inferred from homology"/>
<keyword evidence="9" id="KW-1185">Reference proteome</keyword>
<reference evidence="8" key="1">
    <citation type="submission" date="2022-11" db="EMBL/GenBank/DDBJ databases">
        <authorList>
            <person name="Morgan W.R."/>
            <person name="Tartar A."/>
        </authorList>
    </citation>
    <scope>NUCLEOTIDE SEQUENCE</scope>
    <source>
        <strain evidence="8">ARSEF 373</strain>
    </source>
</reference>
<dbReference type="InterPro" id="IPR005485">
    <property type="entry name" value="Rbsml_uL18_euk_arch"/>
</dbReference>
<feature type="domain" description="Large ribosomal subunit protein uL18 C-terminal eukaryotes" evidence="7">
    <location>
        <begin position="245"/>
        <end position="296"/>
    </location>
</feature>
<gene>
    <name evidence="8" type="ORF">N0F65_006860</name>
</gene>
<keyword evidence="5" id="KW-0687">Ribonucleoprotein</keyword>
<dbReference type="GO" id="GO:0000027">
    <property type="term" value="P:ribosomal large subunit assembly"/>
    <property type="evidence" value="ECO:0007669"/>
    <property type="project" value="TreeGrafter"/>
</dbReference>
<sequence length="303" mass="34848">MPFVKVSKNKAYFKRYQVKYRRRREGKTDYRARKRLITQDKNKYNSPKYRLVVRITNKQVICQIAYAEIDGDKILCAATSNELPRYGLSVGLKNYAAAYCTGLLVGRRLLQKLGLDEDYEGNTEVDGEIVKTEANGRTYYVEEVADEKRPFRCYLDVGLRTTTTGHRVFGALKGAADAGLDIPHSEKRFPGYSRDDKSYDAEVHRDRIFGQHVAEHMKELEEDDPEMLASHYASYAKEGVSGDDIEELYEKVHAAIREDPSPAEKKEHSFDKKYKKPAKRSRQQRQARVAQKKAHAAKLRAEE</sequence>
<organism evidence="8 9">
    <name type="scientific">Lagenidium giganteum</name>
    <dbReference type="NCBI Taxonomy" id="4803"/>
    <lineage>
        <taxon>Eukaryota</taxon>
        <taxon>Sar</taxon>
        <taxon>Stramenopiles</taxon>
        <taxon>Oomycota</taxon>
        <taxon>Peronosporomycetes</taxon>
        <taxon>Pythiales</taxon>
        <taxon>Pythiaceae</taxon>
    </lineage>
</organism>
<evidence type="ECO:0000256" key="5">
    <source>
        <dbReference type="ARBA" id="ARBA00023274"/>
    </source>
</evidence>
<dbReference type="AlphaFoldDB" id="A0AAV2YGS8"/>
<dbReference type="GO" id="GO:0008097">
    <property type="term" value="F:5S rRNA binding"/>
    <property type="evidence" value="ECO:0007669"/>
    <property type="project" value="InterPro"/>
</dbReference>
<dbReference type="PRINTS" id="PR00058">
    <property type="entry name" value="RIBOSOMALL5"/>
</dbReference>
<keyword evidence="3" id="KW-0963">Cytoplasm</keyword>
<comment type="similarity">
    <text evidence="2">Belongs to the universal ribosomal protein uL18 family.</text>
</comment>
<dbReference type="FunFam" id="3.30.420.100:FF:000002">
    <property type="entry name" value="60S ribosomal protein L5"/>
    <property type="match status" value="1"/>
</dbReference>
<dbReference type="InterPro" id="IPR057268">
    <property type="entry name" value="Ribosomal_L18"/>
</dbReference>
<feature type="compositionally biased region" description="Basic residues" evidence="6">
    <location>
        <begin position="273"/>
        <end position="303"/>
    </location>
</feature>
<dbReference type="CDD" id="cd00432">
    <property type="entry name" value="Ribosomal_L18_L5e"/>
    <property type="match status" value="1"/>
</dbReference>
<dbReference type="PANTHER" id="PTHR23410:SF12">
    <property type="entry name" value="LARGE RIBOSOMAL SUBUNIT PROTEIN UL18"/>
    <property type="match status" value="1"/>
</dbReference>
<reference evidence="8" key="2">
    <citation type="journal article" date="2023" name="Microbiol Resour">
        <title>Decontamination and Annotation of the Draft Genome Sequence of the Oomycete Lagenidium giganteum ARSEF 373.</title>
        <authorList>
            <person name="Morgan W.R."/>
            <person name="Tartar A."/>
        </authorList>
    </citation>
    <scope>NUCLEOTIDE SEQUENCE</scope>
    <source>
        <strain evidence="8">ARSEF 373</strain>
    </source>
</reference>
<dbReference type="Gene3D" id="3.30.420.100">
    <property type="match status" value="1"/>
</dbReference>
<comment type="caution">
    <text evidence="8">The sequence shown here is derived from an EMBL/GenBank/DDBJ whole genome shotgun (WGS) entry which is preliminary data.</text>
</comment>
<evidence type="ECO:0000313" key="8">
    <source>
        <dbReference type="EMBL" id="DAZ93108.1"/>
    </source>
</evidence>
<name>A0AAV2YGS8_9STRA</name>
<evidence type="ECO:0000256" key="6">
    <source>
        <dbReference type="SAM" id="MobiDB-lite"/>
    </source>
</evidence>
<dbReference type="Proteomes" id="UP001146120">
    <property type="component" value="Unassembled WGS sequence"/>
</dbReference>
<dbReference type="Pfam" id="PF17144">
    <property type="entry name" value="Ribosomal_L5e"/>
    <property type="match status" value="1"/>
</dbReference>
<dbReference type="SUPFAM" id="SSF53137">
    <property type="entry name" value="Translational machinery components"/>
    <property type="match status" value="1"/>
</dbReference>
<evidence type="ECO:0000259" key="7">
    <source>
        <dbReference type="Pfam" id="PF14204"/>
    </source>
</evidence>
<comment type="subcellular location">
    <subcellularLocation>
        <location evidence="1">Cytoplasm</location>
    </subcellularLocation>
</comment>
<dbReference type="Pfam" id="PF14204">
    <property type="entry name" value="Ribosomal_L18_c"/>
    <property type="match status" value="1"/>
</dbReference>
<evidence type="ECO:0000256" key="2">
    <source>
        <dbReference type="ARBA" id="ARBA00007116"/>
    </source>
</evidence>
<dbReference type="GO" id="GO:0006412">
    <property type="term" value="P:translation"/>
    <property type="evidence" value="ECO:0007669"/>
    <property type="project" value="InterPro"/>
</dbReference>
<feature type="region of interest" description="Disordered" evidence="6">
    <location>
        <begin position="255"/>
        <end position="303"/>
    </location>
</feature>
<evidence type="ECO:0000256" key="4">
    <source>
        <dbReference type="ARBA" id="ARBA00022980"/>
    </source>
</evidence>
<dbReference type="EMBL" id="DAKRPA010000344">
    <property type="protein sequence ID" value="DAZ93108.1"/>
    <property type="molecule type" value="Genomic_DNA"/>
</dbReference>
<dbReference type="InterPro" id="IPR025607">
    <property type="entry name" value="Ribosomal_uL18_C_euk"/>
</dbReference>
<keyword evidence="4" id="KW-0689">Ribosomal protein</keyword>
<dbReference type="PANTHER" id="PTHR23410">
    <property type="entry name" value="RIBOSOMAL PROTEIN L5-RELATED"/>
    <property type="match status" value="1"/>
</dbReference>
<feature type="compositionally biased region" description="Basic and acidic residues" evidence="6">
    <location>
        <begin position="255"/>
        <end position="272"/>
    </location>
</feature>
<evidence type="ECO:0000256" key="1">
    <source>
        <dbReference type="ARBA" id="ARBA00004496"/>
    </source>
</evidence>
<evidence type="ECO:0000256" key="3">
    <source>
        <dbReference type="ARBA" id="ARBA00022490"/>
    </source>
</evidence>
<protein>
    <recommendedName>
        <fullName evidence="7">Large ribosomal subunit protein uL18 C-terminal eukaryotes domain-containing protein</fullName>
    </recommendedName>
</protein>
<dbReference type="GO" id="GO:0022625">
    <property type="term" value="C:cytosolic large ribosomal subunit"/>
    <property type="evidence" value="ECO:0007669"/>
    <property type="project" value="TreeGrafter"/>
</dbReference>
<evidence type="ECO:0000313" key="9">
    <source>
        <dbReference type="Proteomes" id="UP001146120"/>
    </source>
</evidence>
<accession>A0AAV2YGS8</accession>
<dbReference type="GO" id="GO:0003735">
    <property type="term" value="F:structural constituent of ribosome"/>
    <property type="evidence" value="ECO:0007669"/>
    <property type="project" value="InterPro"/>
</dbReference>
<dbReference type="HAMAP" id="MF_01337_A">
    <property type="entry name" value="Ribosomal_uL18_A"/>
    <property type="match status" value="1"/>
</dbReference>